<dbReference type="PANTHER" id="PTHR17985:SF8">
    <property type="entry name" value="TRANSPORT AND GOLGI ORGANIZATION PROTEIN 2 HOMOLOG"/>
    <property type="match status" value="1"/>
</dbReference>
<evidence type="ECO:0000313" key="2">
    <source>
        <dbReference type="Proteomes" id="UP000182350"/>
    </source>
</evidence>
<dbReference type="AlphaFoldDB" id="A0A1K1W0F2"/>
<name>A0A1K1W0F2_9GAMM</name>
<proteinExistence type="predicted"/>
<protein>
    <submittedName>
        <fullName evidence="1">Uncharacterized conserved protein, contains NRDE domain</fullName>
    </submittedName>
</protein>
<dbReference type="InterPro" id="IPR008551">
    <property type="entry name" value="TANGO2"/>
</dbReference>
<keyword evidence="2" id="KW-1185">Reference proteome</keyword>
<dbReference type="PANTHER" id="PTHR17985">
    <property type="entry name" value="SER/THR-RICH PROTEIN T10 IN DGCR REGION"/>
    <property type="match status" value="1"/>
</dbReference>
<accession>A0A1K1W0F2</accession>
<dbReference type="OrthoDB" id="4380123at2"/>
<organism evidence="1 2">
    <name type="scientific">Marinospirillum alkaliphilum DSM 21637</name>
    <dbReference type="NCBI Taxonomy" id="1122209"/>
    <lineage>
        <taxon>Bacteria</taxon>
        <taxon>Pseudomonadati</taxon>
        <taxon>Pseudomonadota</taxon>
        <taxon>Gammaproteobacteria</taxon>
        <taxon>Oceanospirillales</taxon>
        <taxon>Oceanospirillaceae</taxon>
        <taxon>Marinospirillum</taxon>
    </lineage>
</organism>
<reference evidence="1 2" key="1">
    <citation type="submission" date="2016-11" db="EMBL/GenBank/DDBJ databases">
        <authorList>
            <person name="Jaros S."/>
            <person name="Januszkiewicz K."/>
            <person name="Wedrychowicz H."/>
        </authorList>
    </citation>
    <scope>NUCLEOTIDE SEQUENCE [LARGE SCALE GENOMIC DNA]</scope>
    <source>
        <strain evidence="1 2">DSM 21637</strain>
    </source>
</reference>
<dbReference type="EMBL" id="FPJW01000003">
    <property type="protein sequence ID" value="SFX30894.1"/>
    <property type="molecule type" value="Genomic_DNA"/>
</dbReference>
<dbReference type="STRING" id="1122209.SAMN02745752_01202"/>
<gene>
    <name evidence="1" type="ORF">SAMN02745752_01202</name>
</gene>
<evidence type="ECO:0000313" key="1">
    <source>
        <dbReference type="EMBL" id="SFX30894.1"/>
    </source>
</evidence>
<dbReference type="RefSeq" id="WP_072325443.1">
    <property type="nucleotide sequence ID" value="NZ_FPJW01000003.1"/>
</dbReference>
<sequence>MCLLALCWQHHPDYPLLLAANRDEFHQRPTRAANHWPEHPGLMGGKDLQAGGSWLLANQQGHWAALTNVRNGRELAQAQPAASRGELVLKAVQQQPAAMADWLIQHGKNYAGFNLLWGNKNQAWYFSNRLAQTPQALPPGLYLLSNATLDVSWPKTRRLKQGINHWLQQPDCHPLQLFDTLTDQVQAPDHELPDTAIGLERERFLSPVFITGEHYGTRASTLLWQNSKGQWFLHERNHQHNQKQVNERQFTWQG</sequence>
<dbReference type="Proteomes" id="UP000182350">
    <property type="component" value="Unassembled WGS sequence"/>
</dbReference>
<dbReference type="Pfam" id="PF05742">
    <property type="entry name" value="TANGO2"/>
    <property type="match status" value="1"/>
</dbReference>